<proteinExistence type="predicted"/>
<sequence>MAHQFDNRYLTLPKFVIDCVERRFAAGEDRVVRWSRSSLDTVAHSWLRWFGILGREILSTTNCPTKNSCDFEKLVLYLSRMIARLNLKQ</sequence>
<keyword evidence="2" id="KW-1185">Reference proteome</keyword>
<dbReference type="Proteomes" id="UP001187192">
    <property type="component" value="Unassembled WGS sequence"/>
</dbReference>
<comment type="caution">
    <text evidence="1">The sequence shown here is derived from an EMBL/GenBank/DDBJ whole genome shotgun (WGS) entry which is preliminary data.</text>
</comment>
<dbReference type="AlphaFoldDB" id="A0AA87ZYS6"/>
<protein>
    <submittedName>
        <fullName evidence="1">Uncharacterized protein</fullName>
    </submittedName>
</protein>
<accession>A0AA87ZYS6</accession>
<name>A0AA87ZYS6_FICCA</name>
<evidence type="ECO:0000313" key="1">
    <source>
        <dbReference type="EMBL" id="GMN34261.1"/>
    </source>
</evidence>
<organism evidence="1 2">
    <name type="scientific">Ficus carica</name>
    <name type="common">Common fig</name>
    <dbReference type="NCBI Taxonomy" id="3494"/>
    <lineage>
        <taxon>Eukaryota</taxon>
        <taxon>Viridiplantae</taxon>
        <taxon>Streptophyta</taxon>
        <taxon>Embryophyta</taxon>
        <taxon>Tracheophyta</taxon>
        <taxon>Spermatophyta</taxon>
        <taxon>Magnoliopsida</taxon>
        <taxon>eudicotyledons</taxon>
        <taxon>Gunneridae</taxon>
        <taxon>Pentapetalae</taxon>
        <taxon>rosids</taxon>
        <taxon>fabids</taxon>
        <taxon>Rosales</taxon>
        <taxon>Moraceae</taxon>
        <taxon>Ficeae</taxon>
        <taxon>Ficus</taxon>
    </lineage>
</organism>
<dbReference type="EMBL" id="BTGU01002119">
    <property type="protein sequence ID" value="GMN34261.1"/>
    <property type="molecule type" value="Genomic_DNA"/>
</dbReference>
<evidence type="ECO:0000313" key="2">
    <source>
        <dbReference type="Proteomes" id="UP001187192"/>
    </source>
</evidence>
<gene>
    <name evidence="1" type="ORF">TIFTF001_042020</name>
</gene>
<reference evidence="1" key="1">
    <citation type="submission" date="2023-07" db="EMBL/GenBank/DDBJ databases">
        <title>draft genome sequence of fig (Ficus carica).</title>
        <authorList>
            <person name="Takahashi T."/>
            <person name="Nishimura K."/>
        </authorList>
    </citation>
    <scope>NUCLEOTIDE SEQUENCE</scope>
</reference>